<gene>
    <name evidence="8" type="ORF">FCM35_KLT00211</name>
</gene>
<feature type="region of interest" description="Disordered" evidence="6">
    <location>
        <begin position="55"/>
        <end position="136"/>
    </location>
</feature>
<dbReference type="CDD" id="cd17725">
    <property type="entry name" value="BRCT_XRCC1_rpt1"/>
    <property type="match status" value="1"/>
</dbReference>
<accession>A0A833RVX1</accession>
<reference evidence="8" key="1">
    <citation type="submission" date="2020-01" db="EMBL/GenBank/DDBJ databases">
        <title>Genome sequence of Kobresia littledalei, the first chromosome-level genome in the family Cyperaceae.</title>
        <authorList>
            <person name="Qu G."/>
        </authorList>
    </citation>
    <scope>NUCLEOTIDE SEQUENCE</scope>
    <source>
        <strain evidence="8">C.B.Clarke</strain>
        <tissue evidence="8">Leaf</tissue>
    </source>
</reference>
<comment type="caution">
    <text evidence="8">The sequence shown here is derived from an EMBL/GenBank/DDBJ whole genome shotgun (WGS) entry which is preliminary data.</text>
</comment>
<feature type="region of interest" description="Disordered" evidence="6">
    <location>
        <begin position="228"/>
        <end position="248"/>
    </location>
</feature>
<dbReference type="Gene3D" id="3.40.50.10190">
    <property type="entry name" value="BRCT domain"/>
    <property type="match status" value="1"/>
</dbReference>
<evidence type="ECO:0000313" key="9">
    <source>
        <dbReference type="Proteomes" id="UP000623129"/>
    </source>
</evidence>
<dbReference type="GO" id="GO:0006303">
    <property type="term" value="P:double-strand break repair via nonhomologous end joining"/>
    <property type="evidence" value="ECO:0007669"/>
    <property type="project" value="InterPro"/>
</dbReference>
<dbReference type="PANTHER" id="PTHR11370">
    <property type="entry name" value="DNA-REPAIR PROTEIN XRCC1"/>
    <property type="match status" value="1"/>
</dbReference>
<dbReference type="GO" id="GO:0000012">
    <property type="term" value="P:single strand break repair"/>
    <property type="evidence" value="ECO:0007669"/>
    <property type="project" value="InterPro"/>
</dbReference>
<dbReference type="GO" id="GO:0005634">
    <property type="term" value="C:nucleus"/>
    <property type="evidence" value="ECO:0007669"/>
    <property type="project" value="UniProtKB-SubCell"/>
</dbReference>
<organism evidence="8 9">
    <name type="scientific">Carex littledalei</name>
    <dbReference type="NCBI Taxonomy" id="544730"/>
    <lineage>
        <taxon>Eukaryota</taxon>
        <taxon>Viridiplantae</taxon>
        <taxon>Streptophyta</taxon>
        <taxon>Embryophyta</taxon>
        <taxon>Tracheophyta</taxon>
        <taxon>Spermatophyta</taxon>
        <taxon>Magnoliopsida</taxon>
        <taxon>Liliopsida</taxon>
        <taxon>Poales</taxon>
        <taxon>Cyperaceae</taxon>
        <taxon>Cyperoideae</taxon>
        <taxon>Cariceae</taxon>
        <taxon>Carex</taxon>
        <taxon>Carex subgen. Euthyceras</taxon>
    </lineage>
</organism>
<name>A0A833RVX1_9POAL</name>
<evidence type="ECO:0000256" key="4">
    <source>
        <dbReference type="ARBA" id="ARBA00023204"/>
    </source>
</evidence>
<keyword evidence="9" id="KW-1185">Reference proteome</keyword>
<dbReference type="InterPro" id="IPR036420">
    <property type="entry name" value="BRCT_dom_sf"/>
</dbReference>
<evidence type="ECO:0000256" key="2">
    <source>
        <dbReference type="ARBA" id="ARBA00022737"/>
    </source>
</evidence>
<keyword evidence="2" id="KW-0677">Repeat</keyword>
<evidence type="ECO:0000256" key="3">
    <source>
        <dbReference type="ARBA" id="ARBA00022763"/>
    </source>
</evidence>
<dbReference type="SUPFAM" id="SSF52113">
    <property type="entry name" value="BRCT domain"/>
    <property type="match status" value="1"/>
</dbReference>
<evidence type="ECO:0000259" key="7">
    <source>
        <dbReference type="PROSITE" id="PS50172"/>
    </source>
</evidence>
<dbReference type="SMART" id="SM00292">
    <property type="entry name" value="BRCT"/>
    <property type="match status" value="1"/>
</dbReference>
<keyword evidence="3" id="KW-0227">DNA damage</keyword>
<evidence type="ECO:0000313" key="8">
    <source>
        <dbReference type="EMBL" id="KAF3341573.1"/>
    </source>
</evidence>
<dbReference type="GO" id="GO:0006284">
    <property type="term" value="P:base-excision repair"/>
    <property type="evidence" value="ECO:0007669"/>
    <property type="project" value="InterPro"/>
</dbReference>
<dbReference type="GO" id="GO:0003684">
    <property type="term" value="F:damaged DNA binding"/>
    <property type="evidence" value="ECO:0007669"/>
    <property type="project" value="InterPro"/>
</dbReference>
<dbReference type="InterPro" id="IPR001357">
    <property type="entry name" value="BRCT_dom"/>
</dbReference>
<dbReference type="Pfam" id="PF00533">
    <property type="entry name" value="BRCT"/>
    <property type="match status" value="1"/>
</dbReference>
<feature type="domain" description="BRCT" evidence="7">
    <location>
        <begin position="137"/>
        <end position="225"/>
    </location>
</feature>
<protein>
    <submittedName>
        <fullName evidence="8">DNA-repair protein XRCC1</fullName>
    </submittedName>
</protein>
<dbReference type="AlphaFoldDB" id="A0A833RVX1"/>
<dbReference type="PANTHER" id="PTHR11370:SF5">
    <property type="entry name" value="DNA REPAIR PROTEIN XRCC1"/>
    <property type="match status" value="1"/>
</dbReference>
<comment type="subcellular location">
    <subcellularLocation>
        <location evidence="1">Nucleus</location>
    </subcellularLocation>
</comment>
<keyword evidence="5" id="KW-0539">Nucleus</keyword>
<dbReference type="InterPro" id="IPR045080">
    <property type="entry name" value="BRCT_XRCC1_rpt1"/>
</dbReference>
<evidence type="ECO:0000256" key="5">
    <source>
        <dbReference type="ARBA" id="ARBA00023242"/>
    </source>
</evidence>
<proteinExistence type="predicted"/>
<feature type="compositionally biased region" description="Polar residues" evidence="6">
    <location>
        <begin position="123"/>
        <end position="136"/>
    </location>
</feature>
<dbReference type="OrthoDB" id="25840at2759"/>
<keyword evidence="4" id="KW-0234">DNA repair</keyword>
<feature type="compositionally biased region" description="Basic and acidic residues" evidence="6">
    <location>
        <begin position="105"/>
        <end position="120"/>
    </location>
</feature>
<dbReference type="EMBL" id="SWLB01000001">
    <property type="protein sequence ID" value="KAF3341573.1"/>
    <property type="molecule type" value="Genomic_DNA"/>
</dbReference>
<dbReference type="PROSITE" id="PS50172">
    <property type="entry name" value="BRCT"/>
    <property type="match status" value="1"/>
</dbReference>
<evidence type="ECO:0000256" key="6">
    <source>
        <dbReference type="SAM" id="MobiDB-lite"/>
    </source>
</evidence>
<dbReference type="Proteomes" id="UP000623129">
    <property type="component" value="Unassembled WGS sequence"/>
</dbReference>
<feature type="compositionally biased region" description="Basic and acidic residues" evidence="6">
    <location>
        <begin position="237"/>
        <end position="248"/>
    </location>
</feature>
<sequence length="431" mass="48235">MYKTRSSNVNTNVTCWLMLISDSGATYSPNAVEEIKSKEPVSRLLGYEQTNRKEERIGATLRKVLRSMPESTPDKSGGNRENQPKRSLPSWMSSKGTGGNSGKKIKSDNDTPKEATKEVRGSGATSSRDPSQNNATGFSKLLDGVVFALSGFVNPERGNLRTQATDIGAIYRPDWSPDCTLLVCAFANTPKFKQVQSDNGTIVSKEWIVECHGKRKLVPIEPYLMHAGKPWRKQQKPKQESREPSIVDDKDSAVRNVQKQVERPQGKSIQSEGQDVDILQRKFSPSQIKAMAKDDLVQTVLWLESQEAKPEADKIKEVAAEGVITCLQDAIESLQQNLGLNKVAEQWGILPKVVRELVDFENSKDASLFKEEIVDIAIKCRRIYESEFNKMDLSPNKGKKIENEGYDSDDTIEMTEEEIDQACRNLSVYNE</sequence>
<evidence type="ECO:0000256" key="1">
    <source>
        <dbReference type="ARBA" id="ARBA00004123"/>
    </source>
</evidence>